<dbReference type="PANTHER" id="PTHR45453:SF1">
    <property type="entry name" value="PHOSPHATE REGULON SENSOR PROTEIN PHOR"/>
    <property type="match status" value="1"/>
</dbReference>
<comment type="caution">
    <text evidence="9">The sequence shown here is derived from an EMBL/GenBank/DDBJ whole genome shotgun (WGS) entry which is preliminary data.</text>
</comment>
<evidence type="ECO:0000259" key="8">
    <source>
        <dbReference type="PROSITE" id="PS50109"/>
    </source>
</evidence>
<keyword evidence="7" id="KW-0175">Coiled coil</keyword>
<dbReference type="AlphaFoldDB" id="A0AAW7X270"/>
<feature type="domain" description="Histidine kinase" evidence="8">
    <location>
        <begin position="211"/>
        <end position="423"/>
    </location>
</feature>
<dbReference type="Gene3D" id="3.30.565.10">
    <property type="entry name" value="Histidine kinase-like ATPase, C-terminal domain"/>
    <property type="match status" value="1"/>
</dbReference>
<dbReference type="PROSITE" id="PS50109">
    <property type="entry name" value="HIS_KIN"/>
    <property type="match status" value="1"/>
</dbReference>
<dbReference type="GO" id="GO:0016036">
    <property type="term" value="P:cellular response to phosphate starvation"/>
    <property type="evidence" value="ECO:0007669"/>
    <property type="project" value="TreeGrafter"/>
</dbReference>
<proteinExistence type="predicted"/>
<dbReference type="GO" id="GO:0005524">
    <property type="term" value="F:ATP binding"/>
    <property type="evidence" value="ECO:0007669"/>
    <property type="project" value="UniProtKB-KW"/>
</dbReference>
<gene>
    <name evidence="9" type="ORF">Q4521_00780</name>
</gene>
<evidence type="ECO:0000256" key="1">
    <source>
        <dbReference type="ARBA" id="ARBA00000085"/>
    </source>
</evidence>
<dbReference type="CDD" id="cd00082">
    <property type="entry name" value="HisKA"/>
    <property type="match status" value="1"/>
</dbReference>
<feature type="coiled-coil region" evidence="7">
    <location>
        <begin position="59"/>
        <end position="96"/>
    </location>
</feature>
<dbReference type="Proteomes" id="UP001169760">
    <property type="component" value="Unassembled WGS sequence"/>
</dbReference>
<evidence type="ECO:0000313" key="10">
    <source>
        <dbReference type="Proteomes" id="UP001169760"/>
    </source>
</evidence>
<dbReference type="SUPFAM" id="SSF55785">
    <property type="entry name" value="PYP-like sensor domain (PAS domain)"/>
    <property type="match status" value="1"/>
</dbReference>
<dbReference type="PRINTS" id="PR00344">
    <property type="entry name" value="BCTRLSENSOR"/>
</dbReference>
<evidence type="ECO:0000256" key="4">
    <source>
        <dbReference type="ARBA" id="ARBA00022679"/>
    </source>
</evidence>
<keyword evidence="9" id="KW-0067">ATP-binding</keyword>
<dbReference type="InterPro" id="IPR003594">
    <property type="entry name" value="HATPase_dom"/>
</dbReference>
<evidence type="ECO:0000256" key="5">
    <source>
        <dbReference type="ARBA" id="ARBA00022777"/>
    </source>
</evidence>
<dbReference type="EMBL" id="JAUOPB010000001">
    <property type="protein sequence ID" value="MDO6420997.1"/>
    <property type="molecule type" value="Genomic_DNA"/>
</dbReference>
<dbReference type="Pfam" id="PF02518">
    <property type="entry name" value="HATPase_c"/>
    <property type="match status" value="1"/>
</dbReference>
<dbReference type="RefSeq" id="WP_303490168.1">
    <property type="nucleotide sequence ID" value="NZ_JAUOPB010000001.1"/>
</dbReference>
<protein>
    <recommendedName>
        <fullName evidence="2">histidine kinase</fullName>
        <ecNumber evidence="2">2.7.13.3</ecNumber>
    </recommendedName>
</protein>
<dbReference type="SMART" id="SM00388">
    <property type="entry name" value="HisKA"/>
    <property type="match status" value="1"/>
</dbReference>
<dbReference type="InterPro" id="IPR004358">
    <property type="entry name" value="Sig_transdc_His_kin-like_C"/>
</dbReference>
<evidence type="ECO:0000256" key="7">
    <source>
        <dbReference type="SAM" id="Coils"/>
    </source>
</evidence>
<name>A0AAW7X270_9GAMM</name>
<evidence type="ECO:0000313" key="9">
    <source>
        <dbReference type="EMBL" id="MDO6420997.1"/>
    </source>
</evidence>
<keyword evidence="9" id="KW-0547">Nucleotide-binding</keyword>
<dbReference type="Gene3D" id="1.10.287.130">
    <property type="match status" value="1"/>
</dbReference>
<keyword evidence="3" id="KW-0597">Phosphoprotein</keyword>
<accession>A0AAW7X270</accession>
<dbReference type="GO" id="GO:0000155">
    <property type="term" value="F:phosphorelay sensor kinase activity"/>
    <property type="evidence" value="ECO:0007669"/>
    <property type="project" value="InterPro"/>
</dbReference>
<keyword evidence="5" id="KW-0418">Kinase</keyword>
<dbReference type="InterPro" id="IPR035965">
    <property type="entry name" value="PAS-like_dom_sf"/>
</dbReference>
<dbReference type="SUPFAM" id="SSF55874">
    <property type="entry name" value="ATPase domain of HSP90 chaperone/DNA topoisomerase II/histidine kinase"/>
    <property type="match status" value="1"/>
</dbReference>
<dbReference type="GO" id="GO:0004721">
    <property type="term" value="F:phosphoprotein phosphatase activity"/>
    <property type="evidence" value="ECO:0007669"/>
    <property type="project" value="TreeGrafter"/>
</dbReference>
<dbReference type="InterPro" id="IPR003661">
    <property type="entry name" value="HisK_dim/P_dom"/>
</dbReference>
<dbReference type="InterPro" id="IPR050351">
    <property type="entry name" value="BphY/WalK/GraS-like"/>
</dbReference>
<dbReference type="SUPFAM" id="SSF47384">
    <property type="entry name" value="Homodimeric domain of signal transducing histidine kinase"/>
    <property type="match status" value="1"/>
</dbReference>
<evidence type="ECO:0000256" key="2">
    <source>
        <dbReference type="ARBA" id="ARBA00012438"/>
    </source>
</evidence>
<dbReference type="SMART" id="SM00387">
    <property type="entry name" value="HATPase_c"/>
    <property type="match status" value="1"/>
</dbReference>
<dbReference type="CDD" id="cd00075">
    <property type="entry name" value="HATPase"/>
    <property type="match status" value="1"/>
</dbReference>
<keyword evidence="4" id="KW-0808">Transferase</keyword>
<dbReference type="InterPro" id="IPR036097">
    <property type="entry name" value="HisK_dim/P_sf"/>
</dbReference>
<dbReference type="InterPro" id="IPR036890">
    <property type="entry name" value="HATPase_C_sf"/>
</dbReference>
<dbReference type="PANTHER" id="PTHR45453">
    <property type="entry name" value="PHOSPHATE REGULON SENSOR PROTEIN PHOR"/>
    <property type="match status" value="1"/>
</dbReference>
<dbReference type="GO" id="GO:0005886">
    <property type="term" value="C:plasma membrane"/>
    <property type="evidence" value="ECO:0007669"/>
    <property type="project" value="TreeGrafter"/>
</dbReference>
<dbReference type="InterPro" id="IPR005467">
    <property type="entry name" value="His_kinase_dom"/>
</dbReference>
<keyword evidence="6" id="KW-0902">Two-component regulatory system</keyword>
<organism evidence="9 10">
    <name type="scientific">Saccharophagus degradans</name>
    <dbReference type="NCBI Taxonomy" id="86304"/>
    <lineage>
        <taxon>Bacteria</taxon>
        <taxon>Pseudomonadati</taxon>
        <taxon>Pseudomonadota</taxon>
        <taxon>Gammaproteobacteria</taxon>
        <taxon>Cellvibrionales</taxon>
        <taxon>Cellvibrionaceae</taxon>
        <taxon>Saccharophagus</taxon>
    </lineage>
</organism>
<evidence type="ECO:0000256" key="3">
    <source>
        <dbReference type="ARBA" id="ARBA00022553"/>
    </source>
</evidence>
<evidence type="ECO:0000256" key="6">
    <source>
        <dbReference type="ARBA" id="ARBA00023012"/>
    </source>
</evidence>
<dbReference type="Pfam" id="PF00512">
    <property type="entry name" value="HisKA"/>
    <property type="match status" value="1"/>
</dbReference>
<reference evidence="9" key="1">
    <citation type="submission" date="2023-07" db="EMBL/GenBank/DDBJ databases">
        <title>Genome content predicts the carbon catabolic preferences of heterotrophic bacteria.</title>
        <authorList>
            <person name="Gralka M."/>
        </authorList>
    </citation>
    <scope>NUCLEOTIDE SEQUENCE</scope>
    <source>
        <strain evidence="9">I3M17_2</strain>
    </source>
</reference>
<sequence length="442" mass="48116">MMVFWRIDSSGGKAVSLSVRSSGTSPESGTPKIVSAKLPTSQSNLERLEAAFQFFNDTSSQLAQSYELLEKRVSSLTQELDEVSEAKQRAHKNEEKLAGRMQALLDFMPGGVIVLDHQGYIVESNPAARVLLDDKLDGELWRHVISKCFAPRNDDGLEVSTKTGKRISIATSSMDNHGQIILLTDQTETRELQRNLSRHERLSSMGKMVSALAHQIRTPLSAAILYAGHLTNGSIAQAKKDTFAKKLLGRLQHMERTVRDMMLFVKSELPLNDVISLADLEVGLREASEVPILTSAAKITWRNTHPATQIRCHREALISAIMNLINNAIQASDKPITILVNLSGSPENLEPKRVCINVVDNGPGLDKSVLDSAMELFVTTKAHGTGLGLAVVQSVARAHGGTFSIMSPPECGTKATLILPEHCATTSDVADITKQQSGVSHD</sequence>
<dbReference type="EC" id="2.7.13.3" evidence="2"/>
<comment type="catalytic activity">
    <reaction evidence="1">
        <text>ATP + protein L-histidine = ADP + protein N-phospho-L-histidine.</text>
        <dbReference type="EC" id="2.7.13.3"/>
    </reaction>
</comment>